<gene>
    <name evidence="1" type="ORF">H8E41_06225</name>
</gene>
<reference evidence="1 2" key="1">
    <citation type="submission" date="2020-08" db="EMBL/GenBank/DDBJ databases">
        <title>Bridging the membrane lipid divide: bacteria of the FCB group superphylum have the potential to synthesize archaeal ether lipids.</title>
        <authorList>
            <person name="Villanueva L."/>
            <person name="Von Meijenfeldt F.A.B."/>
            <person name="Westbye A.B."/>
            <person name="Yadav S."/>
            <person name="Hopmans E.C."/>
            <person name="Dutilh B.E."/>
            <person name="Sinninghe Damste J.S."/>
        </authorList>
    </citation>
    <scope>NUCLEOTIDE SEQUENCE [LARGE SCALE GENOMIC DNA]</scope>
    <source>
        <strain evidence="1">NIOZ-UU47</strain>
    </source>
</reference>
<evidence type="ECO:0000313" key="1">
    <source>
        <dbReference type="EMBL" id="MBC8317484.1"/>
    </source>
</evidence>
<sequence length="252" mass="29078">MSILQSPEETLASEIKRDIAERYFGFRKLIEDDELVLKDKIKHHSFILEKRISFDLVRIYVLLRNEALIKEFLQLIGLHETLFYDPYLLESPTITQRVLSGMSFNGFFRYSRFKNFILDCYENLTFHAKVYGSKISELEDEQGVIAAEIKQFYKDNDLSAILHFLQALGDPQLSSSMQGGIEVGLADGLDQKLYIPPPLPIEQVLTILPPLKPLSMIKGPLKKLIKKAYSLQPPEMMVYFDKKNISADRQKE</sequence>
<proteinExistence type="predicted"/>
<accession>A0A8J6NEM6</accession>
<evidence type="ECO:0000313" key="2">
    <source>
        <dbReference type="Proteomes" id="UP000614424"/>
    </source>
</evidence>
<organism evidence="1 2">
    <name type="scientific">Candidatus Desulfobia pelagia</name>
    <dbReference type="NCBI Taxonomy" id="2841692"/>
    <lineage>
        <taxon>Bacteria</taxon>
        <taxon>Pseudomonadati</taxon>
        <taxon>Thermodesulfobacteriota</taxon>
        <taxon>Desulfobulbia</taxon>
        <taxon>Desulfobulbales</taxon>
        <taxon>Desulfobulbaceae</taxon>
        <taxon>Candidatus Desulfobia</taxon>
    </lineage>
</organism>
<dbReference type="Proteomes" id="UP000614424">
    <property type="component" value="Unassembled WGS sequence"/>
</dbReference>
<protein>
    <submittedName>
        <fullName evidence="1">Uncharacterized protein</fullName>
    </submittedName>
</protein>
<dbReference type="EMBL" id="JACNJZ010000091">
    <property type="protein sequence ID" value="MBC8317484.1"/>
    <property type="molecule type" value="Genomic_DNA"/>
</dbReference>
<dbReference type="AlphaFoldDB" id="A0A8J6NEM6"/>
<comment type="caution">
    <text evidence="1">The sequence shown here is derived from an EMBL/GenBank/DDBJ whole genome shotgun (WGS) entry which is preliminary data.</text>
</comment>
<name>A0A8J6NEM6_9BACT</name>